<organism evidence="2 3">
    <name type="scientific">Sphaeroforma arctica JP610</name>
    <dbReference type="NCBI Taxonomy" id="667725"/>
    <lineage>
        <taxon>Eukaryota</taxon>
        <taxon>Ichthyosporea</taxon>
        <taxon>Ichthyophonida</taxon>
        <taxon>Sphaeroforma</taxon>
    </lineage>
</organism>
<gene>
    <name evidence="2" type="ORF">SARC_06290</name>
</gene>
<keyword evidence="3" id="KW-1185">Reference proteome</keyword>
<feature type="compositionally biased region" description="Polar residues" evidence="1">
    <location>
        <begin position="81"/>
        <end position="91"/>
    </location>
</feature>
<evidence type="ECO:0000256" key="1">
    <source>
        <dbReference type="SAM" id="MobiDB-lite"/>
    </source>
</evidence>
<proteinExistence type="predicted"/>
<evidence type="ECO:0000313" key="2">
    <source>
        <dbReference type="EMBL" id="KNC81385.1"/>
    </source>
</evidence>
<dbReference type="AlphaFoldDB" id="A0A0L0FX12"/>
<dbReference type="EMBL" id="KQ242038">
    <property type="protein sequence ID" value="KNC81385.1"/>
    <property type="molecule type" value="Genomic_DNA"/>
</dbReference>
<feature type="region of interest" description="Disordered" evidence="1">
    <location>
        <begin position="195"/>
        <end position="225"/>
    </location>
</feature>
<protein>
    <submittedName>
        <fullName evidence="2">Uncharacterized protein</fullName>
    </submittedName>
</protein>
<dbReference type="RefSeq" id="XP_014155287.1">
    <property type="nucleotide sequence ID" value="XM_014299812.1"/>
</dbReference>
<evidence type="ECO:0000313" key="3">
    <source>
        <dbReference type="Proteomes" id="UP000054560"/>
    </source>
</evidence>
<name>A0A0L0FX12_9EUKA</name>
<feature type="compositionally biased region" description="Basic and acidic residues" evidence="1">
    <location>
        <begin position="299"/>
        <end position="311"/>
    </location>
</feature>
<sequence length="391" mass="40983">MTHIYKHDYQLAYSRSVKAATNERDLSEPTDMPMADVQTSESILHARVPNSAHVVSAAKASPLGLAKNKPMQHTQRKGRAKTSSGKVSGTRTGERASRSIMSYFGAKNVDKPVVVSEGVVAVKGVGAQVARSGRNNGGRAGRRLQIGKSNAECVDLTAEEGPDSGSNSEQGSSDTSGIIGPIPANVQPTVEQALPEKAGSGSDTNANSSLPTTGPSGTGDGEACASMDVDEEPRTTGTAIANEMAEKASTTNEIADKEMNTNDRKAADICTNVQSSTAKVGEAATVQVDSGEEEMASTHPREQERSSERSSVHTIVPTATKDTPEEIPKNSEAGIAEMYLGVDKGESVNETEGLSAGEGDEVVAMETEELQKTAAKEASLTFPLYTIVWAK</sequence>
<feature type="compositionally biased region" description="Polar residues" evidence="1">
    <location>
        <begin position="164"/>
        <end position="176"/>
    </location>
</feature>
<reference evidence="2 3" key="1">
    <citation type="submission" date="2011-02" db="EMBL/GenBank/DDBJ databases">
        <title>The Genome Sequence of Sphaeroforma arctica JP610.</title>
        <authorList>
            <consortium name="The Broad Institute Genome Sequencing Platform"/>
            <person name="Russ C."/>
            <person name="Cuomo C."/>
            <person name="Young S.K."/>
            <person name="Zeng Q."/>
            <person name="Gargeya S."/>
            <person name="Alvarado L."/>
            <person name="Berlin A."/>
            <person name="Chapman S.B."/>
            <person name="Chen Z."/>
            <person name="Freedman E."/>
            <person name="Gellesch M."/>
            <person name="Goldberg J."/>
            <person name="Griggs A."/>
            <person name="Gujja S."/>
            <person name="Heilman E."/>
            <person name="Heiman D."/>
            <person name="Howarth C."/>
            <person name="Mehta T."/>
            <person name="Neiman D."/>
            <person name="Pearson M."/>
            <person name="Roberts A."/>
            <person name="Saif S."/>
            <person name="Shea T."/>
            <person name="Shenoy N."/>
            <person name="Sisk P."/>
            <person name="Stolte C."/>
            <person name="Sykes S."/>
            <person name="White J."/>
            <person name="Yandava C."/>
            <person name="Burger G."/>
            <person name="Gray M.W."/>
            <person name="Holland P.W.H."/>
            <person name="King N."/>
            <person name="Lang F.B.F."/>
            <person name="Roger A.J."/>
            <person name="Ruiz-Trillo I."/>
            <person name="Haas B."/>
            <person name="Nusbaum C."/>
            <person name="Birren B."/>
        </authorList>
    </citation>
    <scope>NUCLEOTIDE SEQUENCE [LARGE SCALE GENOMIC DNA]</scope>
    <source>
        <strain evidence="2 3">JP610</strain>
    </source>
</reference>
<feature type="compositionally biased region" description="Polar residues" evidence="1">
    <location>
        <begin position="201"/>
        <end position="215"/>
    </location>
</feature>
<feature type="region of interest" description="Disordered" evidence="1">
    <location>
        <begin position="61"/>
        <end position="94"/>
    </location>
</feature>
<dbReference type="Proteomes" id="UP000054560">
    <property type="component" value="Unassembled WGS sequence"/>
</dbReference>
<feature type="region of interest" description="Disordered" evidence="1">
    <location>
        <begin position="289"/>
        <end position="327"/>
    </location>
</feature>
<dbReference type="GeneID" id="25906794"/>
<feature type="region of interest" description="Disordered" evidence="1">
    <location>
        <begin position="157"/>
        <end position="183"/>
    </location>
</feature>
<accession>A0A0L0FX12</accession>